<evidence type="ECO:0000256" key="1">
    <source>
        <dbReference type="ARBA" id="ARBA00004305"/>
    </source>
</evidence>
<dbReference type="Pfam" id="PF05347">
    <property type="entry name" value="Complex1_LYR"/>
    <property type="match status" value="1"/>
</dbReference>
<dbReference type="GO" id="GO:0034553">
    <property type="term" value="P:mitochondrial respiratory chain complex II assembly"/>
    <property type="evidence" value="ECO:0007669"/>
    <property type="project" value="InterPro"/>
</dbReference>
<keyword evidence="2" id="KW-0496">Mitochondrion</keyword>
<keyword evidence="3" id="KW-0143">Chaperone</keyword>
<evidence type="ECO:0000256" key="3">
    <source>
        <dbReference type="ARBA" id="ARBA00023186"/>
    </source>
</evidence>
<dbReference type="InterPro" id="IPR008011">
    <property type="entry name" value="Complex1_LYR_dom"/>
</dbReference>
<dbReference type="RefSeq" id="XP_029242059.1">
    <property type="nucleotide sequence ID" value="XM_029378093.1"/>
</dbReference>
<sequence>MLLGAKYKKRKGGREDMVRLSLLLRHKVRDVGGNAHSFAFDTMTKVYRDAVYAKETQTTWNPIFPAQQANTAEAAAAASASAPSASTSTLAQGDTAKKVDGSGAAAALSGVKHRPQRRSGVQVEILNLYRDMLRASQRMEDPQTRKNMRDFIRAEFDRNRDIPCKFITRIEWQLHHGQNKLEELRAMRPDTKFSLMR</sequence>
<dbReference type="InterPro" id="IPR045295">
    <property type="entry name" value="Complex1_LYR_SDHAF1_LYRM8"/>
</dbReference>
<dbReference type="PANTHER" id="PTHR13675:SF1">
    <property type="entry name" value="SUCCINATE DEHYDROGENASE ASSEMBLY FACTOR 1, MITOCHONDRIAL"/>
    <property type="match status" value="1"/>
</dbReference>
<name>A0A422P0N2_TRYRA</name>
<reference evidence="6 7" key="1">
    <citation type="journal article" date="2018" name="BMC Genomics">
        <title>Genomic comparison of Trypanosoma conorhini and Trypanosoma rangeli to Trypanosoma cruzi strains of high and low virulence.</title>
        <authorList>
            <person name="Bradwell K.R."/>
            <person name="Koparde V.N."/>
            <person name="Matveyev A.V."/>
            <person name="Serrano M.G."/>
            <person name="Alves J.M."/>
            <person name="Parikh H."/>
            <person name="Huang B."/>
            <person name="Lee V."/>
            <person name="Espinosa-Alvarez O."/>
            <person name="Ortiz P.A."/>
            <person name="Costa-Martins A.G."/>
            <person name="Teixeira M.M."/>
            <person name="Buck G.A."/>
        </authorList>
    </citation>
    <scope>NUCLEOTIDE SEQUENCE [LARGE SCALE GENOMIC DNA]</scope>
    <source>
        <strain evidence="6 7">AM80</strain>
    </source>
</reference>
<dbReference type="AlphaFoldDB" id="A0A422P0N2"/>
<gene>
    <name evidence="6" type="ORF">TraAM80_01037</name>
</gene>
<dbReference type="EMBL" id="MKGL01000020">
    <property type="protein sequence ID" value="RNF11249.1"/>
    <property type="molecule type" value="Genomic_DNA"/>
</dbReference>
<dbReference type="GO" id="GO:0005759">
    <property type="term" value="C:mitochondrial matrix"/>
    <property type="evidence" value="ECO:0007669"/>
    <property type="project" value="UniProtKB-SubCell"/>
</dbReference>
<dbReference type="Proteomes" id="UP000283634">
    <property type="component" value="Unassembled WGS sequence"/>
</dbReference>
<keyword evidence="7" id="KW-1185">Reference proteome</keyword>
<dbReference type="OrthoDB" id="273010at2759"/>
<evidence type="ECO:0000313" key="7">
    <source>
        <dbReference type="Proteomes" id="UP000283634"/>
    </source>
</evidence>
<evidence type="ECO:0000256" key="2">
    <source>
        <dbReference type="ARBA" id="ARBA00023128"/>
    </source>
</evidence>
<comment type="subcellular location">
    <subcellularLocation>
        <location evidence="1">Mitochondrion matrix</location>
    </subcellularLocation>
</comment>
<evidence type="ECO:0000313" key="6">
    <source>
        <dbReference type="EMBL" id="RNF11249.1"/>
    </source>
</evidence>
<protein>
    <recommendedName>
        <fullName evidence="5">Complex 1 LYR protein domain-containing protein</fullName>
    </recommendedName>
</protein>
<organism evidence="6 7">
    <name type="scientific">Trypanosoma rangeli</name>
    <dbReference type="NCBI Taxonomy" id="5698"/>
    <lineage>
        <taxon>Eukaryota</taxon>
        <taxon>Discoba</taxon>
        <taxon>Euglenozoa</taxon>
        <taxon>Kinetoplastea</taxon>
        <taxon>Metakinetoplastina</taxon>
        <taxon>Trypanosomatida</taxon>
        <taxon>Trypanosomatidae</taxon>
        <taxon>Trypanosoma</taxon>
        <taxon>Herpetosoma</taxon>
    </lineage>
</organism>
<dbReference type="OMA" id="NHVGNIG"/>
<dbReference type="CDD" id="cd20268">
    <property type="entry name" value="Complex1_LYR_SDHAF1_LYRM8"/>
    <property type="match status" value="1"/>
</dbReference>
<feature type="domain" description="Complex 1 LYR protein" evidence="5">
    <location>
        <begin position="124"/>
        <end position="183"/>
    </location>
</feature>
<proteinExistence type="inferred from homology"/>
<evidence type="ECO:0000256" key="4">
    <source>
        <dbReference type="ARBA" id="ARBA00025715"/>
    </source>
</evidence>
<dbReference type="PANTHER" id="PTHR13675">
    <property type="entry name" value="LYR MOTIF-CONTAINING PROTEIN 2"/>
    <property type="match status" value="1"/>
</dbReference>
<accession>A0A422P0N2</accession>
<dbReference type="GeneID" id="40324970"/>
<comment type="caution">
    <text evidence="6">The sequence shown here is derived from an EMBL/GenBank/DDBJ whole genome shotgun (WGS) entry which is preliminary data.</text>
</comment>
<evidence type="ECO:0000259" key="5">
    <source>
        <dbReference type="Pfam" id="PF05347"/>
    </source>
</evidence>
<comment type="similarity">
    <text evidence="4">Belongs to the complex I LYR family. SDHAF1 subfamily.</text>
</comment>